<dbReference type="InterPro" id="IPR027417">
    <property type="entry name" value="P-loop_NTPase"/>
</dbReference>
<dbReference type="InterPro" id="IPR003395">
    <property type="entry name" value="RecF/RecN/SMC_N"/>
</dbReference>
<feature type="domain" description="RecF/RecN/SMC N-terminal" evidence="11">
    <location>
        <begin position="3"/>
        <end position="364"/>
    </location>
</feature>
<dbReference type="InterPro" id="IPR001238">
    <property type="entry name" value="DNA-binding_RecF"/>
</dbReference>
<dbReference type="HAMAP" id="MF_00365">
    <property type="entry name" value="RecF"/>
    <property type="match status" value="1"/>
</dbReference>
<evidence type="ECO:0000256" key="2">
    <source>
        <dbReference type="ARBA" id="ARBA00008016"/>
    </source>
</evidence>
<evidence type="ECO:0000256" key="1">
    <source>
        <dbReference type="ARBA" id="ARBA00004496"/>
    </source>
</evidence>
<keyword evidence="7 9" id="KW-0067">ATP-binding</keyword>
<evidence type="ECO:0000256" key="10">
    <source>
        <dbReference type="RuleBase" id="RU000578"/>
    </source>
</evidence>
<dbReference type="Gene3D" id="3.40.50.300">
    <property type="entry name" value="P-loop containing nucleotide triphosphate hydrolases"/>
    <property type="match status" value="1"/>
</dbReference>
<keyword evidence="4 9" id="KW-0963">Cytoplasm</keyword>
<comment type="caution">
    <text evidence="12">The sequence shown here is derived from an EMBL/GenBank/DDBJ whole genome shotgun (WGS) entry which is preliminary data.</text>
</comment>
<keyword evidence="5 9" id="KW-0235">DNA replication</keyword>
<evidence type="ECO:0000259" key="11">
    <source>
        <dbReference type="Pfam" id="PF02463"/>
    </source>
</evidence>
<evidence type="ECO:0000256" key="3">
    <source>
        <dbReference type="ARBA" id="ARBA00020170"/>
    </source>
</evidence>
<keyword evidence="13" id="KW-1185">Reference proteome</keyword>
<dbReference type="Gene3D" id="1.20.1050.90">
    <property type="entry name" value="RecF/RecN/SMC, N-terminal domain"/>
    <property type="match status" value="1"/>
</dbReference>
<sequence>MKLNQLQITNFRNLKTVTISPSSDLNLIYGANGSGKSSLLEALHFIGFGRSFRTNKPNNAIAHQETSFTIFAQCNQESESPLSVGLQRSADDQFVCSINGERSNRVSDMASLVPVQIFTPQSIELLIGSPGARRRFIDWGLFHVEHSFSDMFRNYQRVLRQRNALLKSMQISKASVSSEILAQLDYWTNQLSILGTTIDENRKSYWESFEPLFKAISSQFLPEFSFELSYHSGWDSNVPLADFLRQRFDSERRYGYTSYGPHKADFKIKVDGTLAVEVLSRGQLRMLVAALQLAQTKHLFNQKNQSGLFLLDDIGAELDEEKRRLFINELIKTTSQVFVTAIEKQQLFEPTNITNIKVFHVEHGRVTEEQ</sequence>
<keyword evidence="9 10" id="KW-0227">DNA damage</keyword>
<comment type="function">
    <text evidence="9 10">The RecF protein is involved in DNA metabolism; it is required for DNA replication and normal SOS inducibility. RecF binds preferentially to single-stranded, linear DNA. It also seems to bind ATP.</text>
</comment>
<keyword evidence="6 9" id="KW-0547">Nucleotide-binding</keyword>
<keyword evidence="9 10" id="KW-0742">SOS response</keyword>
<evidence type="ECO:0000256" key="4">
    <source>
        <dbReference type="ARBA" id="ARBA00022490"/>
    </source>
</evidence>
<reference evidence="12 13" key="1">
    <citation type="submission" date="2023-06" db="EMBL/GenBank/DDBJ databases">
        <title>Alteromonas sp. ASW11-36 isolated from intertidal sand.</title>
        <authorList>
            <person name="Li Y."/>
        </authorList>
    </citation>
    <scope>NUCLEOTIDE SEQUENCE [LARGE SCALE GENOMIC DNA]</scope>
    <source>
        <strain evidence="12 13">ASW11-36</strain>
    </source>
</reference>
<dbReference type="RefSeq" id="WP_289363318.1">
    <property type="nucleotide sequence ID" value="NZ_JAUCBP010000001.1"/>
</dbReference>
<evidence type="ECO:0000256" key="6">
    <source>
        <dbReference type="ARBA" id="ARBA00022741"/>
    </source>
</evidence>
<evidence type="ECO:0000256" key="7">
    <source>
        <dbReference type="ARBA" id="ARBA00022840"/>
    </source>
</evidence>
<comment type="similarity">
    <text evidence="2 9 10">Belongs to the RecF family.</text>
</comment>
<dbReference type="PROSITE" id="PS00617">
    <property type="entry name" value="RECF_1"/>
    <property type="match status" value="1"/>
</dbReference>
<name>A0ABT7ST25_9ALTE</name>
<keyword evidence="9 10" id="KW-0234">DNA repair</keyword>
<dbReference type="InterPro" id="IPR042174">
    <property type="entry name" value="RecF_2"/>
</dbReference>
<feature type="binding site" evidence="9">
    <location>
        <begin position="30"/>
        <end position="37"/>
    </location>
    <ligand>
        <name>ATP</name>
        <dbReference type="ChEBI" id="CHEBI:30616"/>
    </ligand>
</feature>
<proteinExistence type="inferred from homology"/>
<evidence type="ECO:0000256" key="8">
    <source>
        <dbReference type="ARBA" id="ARBA00023125"/>
    </source>
</evidence>
<dbReference type="SUPFAM" id="SSF52540">
    <property type="entry name" value="P-loop containing nucleoside triphosphate hydrolases"/>
    <property type="match status" value="1"/>
</dbReference>
<evidence type="ECO:0000313" key="12">
    <source>
        <dbReference type="EMBL" id="MDM7859347.1"/>
    </source>
</evidence>
<dbReference type="PANTHER" id="PTHR32182">
    <property type="entry name" value="DNA REPLICATION AND REPAIR PROTEIN RECF"/>
    <property type="match status" value="1"/>
</dbReference>
<protein>
    <recommendedName>
        <fullName evidence="3 9">DNA replication and repair protein RecF</fullName>
    </recommendedName>
</protein>
<dbReference type="PANTHER" id="PTHR32182:SF0">
    <property type="entry name" value="DNA REPLICATION AND REPAIR PROTEIN RECF"/>
    <property type="match status" value="1"/>
</dbReference>
<dbReference type="PROSITE" id="PS00618">
    <property type="entry name" value="RECF_2"/>
    <property type="match status" value="1"/>
</dbReference>
<dbReference type="NCBIfam" id="TIGR00611">
    <property type="entry name" value="recf"/>
    <property type="match status" value="1"/>
</dbReference>
<dbReference type="EMBL" id="JAUCBP010000001">
    <property type="protein sequence ID" value="MDM7859347.1"/>
    <property type="molecule type" value="Genomic_DNA"/>
</dbReference>
<evidence type="ECO:0000256" key="9">
    <source>
        <dbReference type="HAMAP-Rule" id="MF_00365"/>
    </source>
</evidence>
<dbReference type="Proteomes" id="UP001234343">
    <property type="component" value="Unassembled WGS sequence"/>
</dbReference>
<evidence type="ECO:0000256" key="5">
    <source>
        <dbReference type="ARBA" id="ARBA00022705"/>
    </source>
</evidence>
<dbReference type="InterPro" id="IPR018078">
    <property type="entry name" value="DNA-binding_RecF_CS"/>
</dbReference>
<keyword evidence="8 9" id="KW-0238">DNA-binding</keyword>
<accession>A0ABT7ST25</accession>
<organism evidence="12 13">
    <name type="scientific">Alteromonas arenosi</name>
    <dbReference type="NCBI Taxonomy" id="3055817"/>
    <lineage>
        <taxon>Bacteria</taxon>
        <taxon>Pseudomonadati</taxon>
        <taxon>Pseudomonadota</taxon>
        <taxon>Gammaproteobacteria</taxon>
        <taxon>Alteromonadales</taxon>
        <taxon>Alteromonadaceae</taxon>
        <taxon>Alteromonas/Salinimonas group</taxon>
        <taxon>Alteromonas</taxon>
    </lineage>
</organism>
<gene>
    <name evidence="9 12" type="primary">recF</name>
    <name evidence="12" type="ORF">QTP81_01845</name>
</gene>
<evidence type="ECO:0000313" key="13">
    <source>
        <dbReference type="Proteomes" id="UP001234343"/>
    </source>
</evidence>
<comment type="subcellular location">
    <subcellularLocation>
        <location evidence="1 9 10">Cytoplasm</location>
    </subcellularLocation>
</comment>
<dbReference type="Pfam" id="PF02463">
    <property type="entry name" value="SMC_N"/>
    <property type="match status" value="1"/>
</dbReference>